<organism evidence="3 4">
    <name type="scientific">Pandoravirus celtis</name>
    <dbReference type="NCBI Taxonomy" id="2568002"/>
    <lineage>
        <taxon>Viruses</taxon>
        <taxon>Pandoravirus</taxon>
    </lineage>
</organism>
<sequence length="486" mass="54501">MIEYHFGACADRRATVQCDASPQRPGEKEQQATIRRRQEQTDARRQRRVCILQMTTIMDLPDEALVALALQIDDVANVLAFGATCARFAAIIRDDHLWMSLFARDHGRVYAQGLFAIPWAPDAGPHDEWSYRATRFWREMMETYEPTTDIDPHPGTLGPHTPTDGRAPPPFARMVAAGKTWRWLYACHAREPTPTRDSNEPSLPTTPVATTLALSTITRPGAVLVSRTMGATRATTATKIFRGDVSPHGLANGYGVEIRWRQGCAIGWTEGLWRDGQAYGWHVVVSRASATSGFMRRGRLYGVACVTARDGRRTWGKIENRAMVGPCLSEYVNGAWLRGIMKGGIVVRATKWLASGVRIGWTTDDANATVADDGGDWLERYPNGDAVLFRGTDTDHLTVVWFRCSPTSPHREFADRVIRDVHWSLICMDEETADRQWIFVPQNDSEDARAFWRYVHLDDGISWSDEARRIAIDIKRAHAPLVVTAP</sequence>
<dbReference type="InterPro" id="IPR001810">
    <property type="entry name" value="F-box_dom"/>
</dbReference>
<gene>
    <name evidence="3" type="ORF">pclt_cds_326</name>
</gene>
<feature type="domain" description="F-box" evidence="2">
    <location>
        <begin position="54"/>
        <end position="101"/>
    </location>
</feature>
<dbReference type="InterPro" id="IPR036047">
    <property type="entry name" value="F-box-like_dom_sf"/>
</dbReference>
<name>A0A4D6EGT5_9VIRU</name>
<dbReference type="Proteomes" id="UP001237152">
    <property type="component" value="Segment"/>
</dbReference>
<feature type="compositionally biased region" description="Low complexity" evidence="1">
    <location>
        <begin position="153"/>
        <end position="165"/>
    </location>
</feature>
<dbReference type="PROSITE" id="PS50181">
    <property type="entry name" value="FBOX"/>
    <property type="match status" value="1"/>
</dbReference>
<protein>
    <recommendedName>
        <fullName evidence="2">F-box domain-containing protein</fullName>
    </recommendedName>
</protein>
<reference evidence="3" key="1">
    <citation type="journal article" date="2019" name="Front. Microbiol.">
        <title>Pandoravirus Celtis Illustrates the Microevolution Processes at Work in the Giant Pandoraviridae Genomes.</title>
        <authorList>
            <person name="Legendre M."/>
            <person name="Alempic J.M."/>
            <person name="Philippe N."/>
            <person name="Lartigue A."/>
            <person name="Jeudy S."/>
            <person name="Poirot O."/>
            <person name="Ta N.T."/>
            <person name="Nin S."/>
            <person name="Coute Y."/>
            <person name="Abergel C."/>
            <person name="Claverie J.M."/>
        </authorList>
    </citation>
    <scope>NUCLEOTIDE SEQUENCE</scope>
</reference>
<dbReference type="SUPFAM" id="SSF81383">
    <property type="entry name" value="F-box domain"/>
    <property type="match status" value="1"/>
</dbReference>
<accession>A0A4D6EGT5</accession>
<dbReference type="EMBL" id="MK174290">
    <property type="protein sequence ID" value="QBZ80924.1"/>
    <property type="molecule type" value="Genomic_DNA"/>
</dbReference>
<evidence type="ECO:0000256" key="1">
    <source>
        <dbReference type="SAM" id="MobiDB-lite"/>
    </source>
</evidence>
<feature type="compositionally biased region" description="Basic and acidic residues" evidence="1">
    <location>
        <begin position="25"/>
        <end position="41"/>
    </location>
</feature>
<feature type="region of interest" description="Disordered" evidence="1">
    <location>
        <begin position="147"/>
        <end position="168"/>
    </location>
</feature>
<evidence type="ECO:0000313" key="4">
    <source>
        <dbReference type="Proteomes" id="UP001237152"/>
    </source>
</evidence>
<feature type="region of interest" description="Disordered" evidence="1">
    <location>
        <begin position="19"/>
        <end position="41"/>
    </location>
</feature>
<evidence type="ECO:0000313" key="3">
    <source>
        <dbReference type="EMBL" id="QBZ80924.1"/>
    </source>
</evidence>
<proteinExistence type="predicted"/>
<evidence type="ECO:0000259" key="2">
    <source>
        <dbReference type="PROSITE" id="PS50181"/>
    </source>
</evidence>